<dbReference type="InterPro" id="IPR025110">
    <property type="entry name" value="AMP-bd_C"/>
</dbReference>
<dbReference type="Pfam" id="PF13193">
    <property type="entry name" value="AMP-binding_C"/>
    <property type="match status" value="1"/>
</dbReference>
<dbReference type="EMBL" id="FMKA01000018">
    <property type="protein sequence ID" value="SCP98228.1"/>
    <property type="molecule type" value="Genomic_DNA"/>
</dbReference>
<dbReference type="Pfam" id="PF00501">
    <property type="entry name" value="AMP-binding"/>
    <property type="match status" value="1"/>
</dbReference>
<dbReference type="InterPro" id="IPR010071">
    <property type="entry name" value="AA_adenyl_dom"/>
</dbReference>
<dbReference type="Gene3D" id="3.30.300.30">
    <property type="match status" value="1"/>
</dbReference>
<dbReference type="NCBIfam" id="TIGR01733">
    <property type="entry name" value="AA-adenyl-dom"/>
    <property type="match status" value="1"/>
</dbReference>
<feature type="domain" description="AMP-binding enzyme C-terminal" evidence="2">
    <location>
        <begin position="422"/>
        <end position="490"/>
    </location>
</feature>
<name>A0A1D3TVP7_9FIRM</name>
<dbReference type="GO" id="GO:0031177">
    <property type="term" value="F:phosphopantetheine binding"/>
    <property type="evidence" value="ECO:0007669"/>
    <property type="project" value="TreeGrafter"/>
</dbReference>
<accession>A0A1D3TVP7</accession>
<dbReference type="RefSeq" id="WP_091235124.1">
    <property type="nucleotide sequence ID" value="NZ_FMKA01000018.1"/>
</dbReference>
<dbReference type="Gene3D" id="3.40.50.12780">
    <property type="entry name" value="N-terminal domain of ligase-like"/>
    <property type="match status" value="1"/>
</dbReference>
<protein>
    <submittedName>
        <fullName evidence="3">Amino acid adenylation domain-containing protein</fullName>
    </submittedName>
</protein>
<reference evidence="3 4" key="1">
    <citation type="submission" date="2016-09" db="EMBL/GenBank/DDBJ databases">
        <authorList>
            <person name="Capua I."/>
            <person name="De Benedictis P."/>
            <person name="Joannis T."/>
            <person name="Lombin L.H."/>
            <person name="Cattoli G."/>
        </authorList>
    </citation>
    <scope>NUCLEOTIDE SEQUENCE [LARGE SCALE GENOMIC DNA]</scope>
    <source>
        <strain evidence="3 4">GluBS11</strain>
    </source>
</reference>
<evidence type="ECO:0000259" key="1">
    <source>
        <dbReference type="Pfam" id="PF00501"/>
    </source>
</evidence>
<dbReference type="SUPFAM" id="SSF56801">
    <property type="entry name" value="Acetyl-CoA synthetase-like"/>
    <property type="match status" value="1"/>
</dbReference>
<feature type="domain" description="AMP-dependent synthetase/ligase" evidence="1">
    <location>
        <begin position="8"/>
        <end position="363"/>
    </location>
</feature>
<dbReference type="GO" id="GO:0043041">
    <property type="term" value="P:amino acid activation for nonribosomal peptide biosynthetic process"/>
    <property type="evidence" value="ECO:0007669"/>
    <property type="project" value="TreeGrafter"/>
</dbReference>
<evidence type="ECO:0000259" key="2">
    <source>
        <dbReference type="Pfam" id="PF13193"/>
    </source>
</evidence>
<dbReference type="STRING" id="1619234.SAMN05421730_101818"/>
<dbReference type="InterPro" id="IPR042099">
    <property type="entry name" value="ANL_N_sf"/>
</dbReference>
<evidence type="ECO:0000313" key="3">
    <source>
        <dbReference type="EMBL" id="SCP98228.1"/>
    </source>
</evidence>
<sequence>MNNVLEYLEHSAALYPDKMAFADETTRCTYRELLEQARITGSGLAGRVQPGKPVPVLMEKSVSAVTLFMGIVYAGCFYAMLDAKQPAARLQQILKTLECDLIVSSRSYLAELGKLDFQGEAVFYEDLVQGVADETLLEGIRRQALDIDPLYGIFTSGSTGIPKGVVVSHRSVIDFMEHFTDLFGITGEDVIGNQAPFDFDVSVKDIYSTLKTGATMQIIPRRMFSFPTQLLDYLCEREVTTLIWAVSALCIITTLNGFDYKIPPKISKVLFSGEVMPIRHLNKWREIYPEALFVNLYGPTEITCNCTYYKVDRELQPGGILPIGQAFPNEKVFLLGEDNRLITEPGEKGELCVSGTCLSLGYFNNREQTAKAFVQNPLNPYYQETIYLTGDLAYYNEDRELCFASRKDFQIKHMGQRIELGEVEAGIEALQEIRRVCCIFDEAAGKITAFYEGDIEKKEIVRQLRKTLPAYMIPGAFFRVDAMPLTKNGKIDRACLKSSIEGEQNGR</sequence>
<proteinExistence type="predicted"/>
<dbReference type="InterPro" id="IPR045851">
    <property type="entry name" value="AMP-bd_C_sf"/>
</dbReference>
<dbReference type="PANTHER" id="PTHR45527:SF1">
    <property type="entry name" value="FATTY ACID SYNTHASE"/>
    <property type="match status" value="1"/>
</dbReference>
<dbReference type="GO" id="GO:0044550">
    <property type="term" value="P:secondary metabolite biosynthetic process"/>
    <property type="evidence" value="ECO:0007669"/>
    <property type="project" value="TreeGrafter"/>
</dbReference>
<keyword evidence="4" id="KW-1185">Reference proteome</keyword>
<dbReference type="AlphaFoldDB" id="A0A1D3TVP7"/>
<dbReference type="OrthoDB" id="9778383at2"/>
<dbReference type="PANTHER" id="PTHR45527">
    <property type="entry name" value="NONRIBOSOMAL PEPTIDE SYNTHETASE"/>
    <property type="match status" value="1"/>
</dbReference>
<dbReference type="CDD" id="cd05930">
    <property type="entry name" value="A_NRPS"/>
    <property type="match status" value="1"/>
</dbReference>
<dbReference type="Proteomes" id="UP000199315">
    <property type="component" value="Unassembled WGS sequence"/>
</dbReference>
<dbReference type="InterPro" id="IPR000873">
    <property type="entry name" value="AMP-dep_synth/lig_dom"/>
</dbReference>
<evidence type="ECO:0000313" key="4">
    <source>
        <dbReference type="Proteomes" id="UP000199315"/>
    </source>
</evidence>
<gene>
    <name evidence="3" type="ORF">SAMN05421730_101818</name>
</gene>
<organism evidence="3 4">
    <name type="scientific">Anaerobium acetethylicum</name>
    <dbReference type="NCBI Taxonomy" id="1619234"/>
    <lineage>
        <taxon>Bacteria</taxon>
        <taxon>Bacillati</taxon>
        <taxon>Bacillota</taxon>
        <taxon>Clostridia</taxon>
        <taxon>Lachnospirales</taxon>
        <taxon>Lachnospiraceae</taxon>
        <taxon>Anaerobium</taxon>
    </lineage>
</organism>
<dbReference type="GO" id="GO:0005737">
    <property type="term" value="C:cytoplasm"/>
    <property type="evidence" value="ECO:0007669"/>
    <property type="project" value="TreeGrafter"/>
</dbReference>